<dbReference type="GO" id="GO:0051537">
    <property type="term" value="F:2 iron, 2 sulfur cluster binding"/>
    <property type="evidence" value="ECO:0007669"/>
    <property type="project" value="UniProtKB-KW"/>
</dbReference>
<dbReference type="InterPro" id="IPR002932">
    <property type="entry name" value="Glu_synthdom"/>
</dbReference>
<evidence type="ECO:0000256" key="4">
    <source>
        <dbReference type="ARBA" id="ARBA00023002"/>
    </source>
</evidence>
<sequence length="516" mass="55037">MPRWIAVCALDDLEEDRGREVWVNRRPLALFLHRGRVHALEDRCPHREGQLSRGWVADGDAVCPLHCWNFDLETGISPYDLHDRVAVYPVAVRDGVVHVDADAVPPLPEAVFAGYQGRFRRWRQDARGHYEVRRLAKGMGPAVEAMGSPRAGGPAPAAGLDRFHLRAAQLARAPLLEDEPVSTEVVIGRGAARPLRLALPVYVSHMSFGALSREAKIALARGAAAAGTAIGSGEGGMLPEEREAAALYILEMASGYFGWNEASLARADAVEIKLGQSAKPGLGGELPAAKVTEEISAVRGIAPGTPAHSPARFPDIDGPEALRARIAWIRERTAGRIPVGIKLAANDPEDVRAALALEPDFITVDGYGGGTGAAPVDVRDHFGMPLVQILPVARELVDAHNAASARPVSLVATGGLCTPVDVIKALALGADACALATAALFAIGCEYYRACNSGECPVGIATQKPELRARLDIATASERLAAFLDGSRRRIETYLRVMGRRSVAELGPEDLIRIEA</sequence>
<evidence type="ECO:0000256" key="1">
    <source>
        <dbReference type="ARBA" id="ARBA00009716"/>
    </source>
</evidence>
<dbReference type="EMBL" id="RJVI01000002">
    <property type="protein sequence ID" value="ROR32069.1"/>
    <property type="molecule type" value="Genomic_DNA"/>
</dbReference>
<evidence type="ECO:0000256" key="6">
    <source>
        <dbReference type="ARBA" id="ARBA00023014"/>
    </source>
</evidence>
<keyword evidence="2" id="KW-0001">2Fe-2S</keyword>
<evidence type="ECO:0000259" key="8">
    <source>
        <dbReference type="PROSITE" id="PS51296"/>
    </source>
</evidence>
<comment type="caution">
    <text evidence="9">The sequence shown here is derived from an EMBL/GenBank/DDBJ whole genome shotgun (WGS) entry which is preliminary data.</text>
</comment>
<dbReference type="Gene3D" id="3.20.20.70">
    <property type="entry name" value="Aldolase class I"/>
    <property type="match status" value="1"/>
</dbReference>
<dbReference type="PROSITE" id="PS51300">
    <property type="entry name" value="NIRD"/>
    <property type="match status" value="1"/>
</dbReference>
<reference evidence="9 10" key="1">
    <citation type="submission" date="2018-11" db="EMBL/GenBank/DDBJ databases">
        <title>Genomic Encyclopedia of Type Strains, Phase IV (KMG-IV): sequencing the most valuable type-strain genomes for metagenomic binning, comparative biology and taxonomic classification.</title>
        <authorList>
            <person name="Goeker M."/>
        </authorList>
    </citation>
    <scope>NUCLEOTIDE SEQUENCE [LARGE SCALE GENOMIC DNA]</scope>
    <source>
        <strain evidence="9 10">DSM 100275</strain>
    </source>
</reference>
<dbReference type="InterPro" id="IPR017941">
    <property type="entry name" value="Rieske_2Fe-2S"/>
</dbReference>
<dbReference type="PANTHER" id="PTHR43819:SF1">
    <property type="entry name" value="ARCHAEAL-TYPE GLUTAMATE SYNTHASE [NADPH]"/>
    <property type="match status" value="1"/>
</dbReference>
<dbReference type="SUPFAM" id="SSF51395">
    <property type="entry name" value="FMN-linked oxidoreductases"/>
    <property type="match status" value="1"/>
</dbReference>
<keyword evidence="4" id="KW-0560">Oxidoreductase</keyword>
<dbReference type="AlphaFoldDB" id="A0A3N1XZR7"/>
<dbReference type="CDD" id="cd02808">
    <property type="entry name" value="GltS_FMN"/>
    <property type="match status" value="1"/>
</dbReference>
<dbReference type="Proteomes" id="UP000276634">
    <property type="component" value="Unassembled WGS sequence"/>
</dbReference>
<dbReference type="RefSeq" id="WP_123401045.1">
    <property type="nucleotide sequence ID" value="NZ_RJVI01000002.1"/>
</dbReference>
<protein>
    <submittedName>
        <fullName evidence="9">Glutamate synthase domain-containing protein 2</fullName>
    </submittedName>
</protein>
<keyword evidence="7" id="KW-0534">Nitrate assimilation</keyword>
<dbReference type="InterPro" id="IPR036922">
    <property type="entry name" value="Rieske_2Fe-2S_sf"/>
</dbReference>
<dbReference type="Gene3D" id="2.102.10.10">
    <property type="entry name" value="Rieske [2Fe-2S] iron-sulphur domain"/>
    <property type="match status" value="1"/>
</dbReference>
<dbReference type="InterPro" id="IPR013785">
    <property type="entry name" value="Aldolase_TIM"/>
</dbReference>
<evidence type="ECO:0000256" key="7">
    <source>
        <dbReference type="ARBA" id="ARBA00023063"/>
    </source>
</evidence>
<evidence type="ECO:0000313" key="9">
    <source>
        <dbReference type="EMBL" id="ROR32069.1"/>
    </source>
</evidence>
<organism evidence="9 10">
    <name type="scientific">Inmirania thermothiophila</name>
    <dbReference type="NCBI Taxonomy" id="1750597"/>
    <lineage>
        <taxon>Bacteria</taxon>
        <taxon>Pseudomonadati</taxon>
        <taxon>Pseudomonadota</taxon>
        <taxon>Gammaproteobacteria</taxon>
        <taxon>Chromatiales</taxon>
        <taxon>Ectothiorhodospiraceae</taxon>
        <taxon>Inmirania</taxon>
    </lineage>
</organism>
<dbReference type="SUPFAM" id="SSF50022">
    <property type="entry name" value="ISP domain"/>
    <property type="match status" value="1"/>
</dbReference>
<keyword evidence="5" id="KW-0408">Iron</keyword>
<evidence type="ECO:0000313" key="10">
    <source>
        <dbReference type="Proteomes" id="UP000276634"/>
    </source>
</evidence>
<proteinExistence type="inferred from homology"/>
<name>A0A3N1XZR7_9GAMM</name>
<gene>
    <name evidence="9" type="ORF">EDC57_1257</name>
</gene>
<dbReference type="GO" id="GO:0015930">
    <property type="term" value="F:glutamate synthase activity"/>
    <property type="evidence" value="ECO:0007669"/>
    <property type="project" value="InterPro"/>
</dbReference>
<dbReference type="Pfam" id="PF13806">
    <property type="entry name" value="Rieske_2"/>
    <property type="match status" value="1"/>
</dbReference>
<evidence type="ECO:0000256" key="5">
    <source>
        <dbReference type="ARBA" id="ARBA00023004"/>
    </source>
</evidence>
<feature type="domain" description="Rieske" evidence="8">
    <location>
        <begin position="5"/>
        <end position="99"/>
    </location>
</feature>
<dbReference type="PANTHER" id="PTHR43819">
    <property type="entry name" value="ARCHAEAL-TYPE GLUTAMATE SYNTHASE [NADPH]"/>
    <property type="match status" value="1"/>
</dbReference>
<accession>A0A3N1XZR7</accession>
<dbReference type="GO" id="GO:0006537">
    <property type="term" value="P:glutamate biosynthetic process"/>
    <property type="evidence" value="ECO:0007669"/>
    <property type="project" value="InterPro"/>
</dbReference>
<dbReference type="Pfam" id="PF01645">
    <property type="entry name" value="Glu_synthase"/>
    <property type="match status" value="1"/>
</dbReference>
<dbReference type="GO" id="GO:0042128">
    <property type="term" value="P:nitrate assimilation"/>
    <property type="evidence" value="ECO:0007669"/>
    <property type="project" value="UniProtKB-KW"/>
</dbReference>
<comment type="similarity">
    <text evidence="1">Belongs to the glutamate synthase family.</text>
</comment>
<dbReference type="InterPro" id="IPR012748">
    <property type="entry name" value="Rieske-like_NirD"/>
</dbReference>
<keyword evidence="3" id="KW-0479">Metal-binding</keyword>
<dbReference type="GO" id="GO:0008942">
    <property type="term" value="F:nitrite reductase [NAD(P)H] activity"/>
    <property type="evidence" value="ECO:0007669"/>
    <property type="project" value="InterPro"/>
</dbReference>
<evidence type="ECO:0000256" key="3">
    <source>
        <dbReference type="ARBA" id="ARBA00022723"/>
    </source>
</evidence>
<dbReference type="OrthoDB" id="9758182at2"/>
<dbReference type="PROSITE" id="PS51296">
    <property type="entry name" value="RIESKE"/>
    <property type="match status" value="1"/>
</dbReference>
<keyword evidence="10" id="KW-1185">Reference proteome</keyword>
<evidence type="ECO:0000256" key="2">
    <source>
        <dbReference type="ARBA" id="ARBA00022714"/>
    </source>
</evidence>
<dbReference type="GO" id="GO:0046872">
    <property type="term" value="F:metal ion binding"/>
    <property type="evidence" value="ECO:0007669"/>
    <property type="project" value="UniProtKB-KW"/>
</dbReference>
<keyword evidence="6" id="KW-0411">Iron-sulfur</keyword>